<evidence type="ECO:0000313" key="3">
    <source>
        <dbReference type="Proteomes" id="UP000298030"/>
    </source>
</evidence>
<dbReference type="SUPFAM" id="SSF54236">
    <property type="entry name" value="Ubiquitin-like"/>
    <property type="match status" value="1"/>
</dbReference>
<dbReference type="AlphaFoldDB" id="A0A4Y7TA86"/>
<sequence length="213" mass="24390">MVTTIRFQIPRSPTGRESDLPPEVDPWVETQVDNSSLNLRDLKKLVQSRWYDLLQSVGRGYAAPEVDEIELRWDGPGPNELIQITDTTTTQSTTDGRKVLLLLVEPVTKYTIFFKTQSTSGPVRVGDDDTVASLKERVNDKMGFVNVAPPRWSVVDLTQGVKMGDENKRMKEYGVEEDDTLFFKFKGYPGRDSRFRIGWNWPFFSLQKKNKLP</sequence>
<name>A0A4Y7TA86_COPMI</name>
<organism evidence="2 3">
    <name type="scientific">Coprinellus micaceus</name>
    <name type="common">Glistening ink-cap mushroom</name>
    <name type="synonym">Coprinus micaceus</name>
    <dbReference type="NCBI Taxonomy" id="71717"/>
    <lineage>
        <taxon>Eukaryota</taxon>
        <taxon>Fungi</taxon>
        <taxon>Dikarya</taxon>
        <taxon>Basidiomycota</taxon>
        <taxon>Agaricomycotina</taxon>
        <taxon>Agaricomycetes</taxon>
        <taxon>Agaricomycetidae</taxon>
        <taxon>Agaricales</taxon>
        <taxon>Agaricineae</taxon>
        <taxon>Psathyrellaceae</taxon>
        <taxon>Coprinellus</taxon>
    </lineage>
</organism>
<gene>
    <name evidence="2" type="ORF">FA13DRAFT_1733260</name>
</gene>
<feature type="domain" description="Ubiquitin-like" evidence="1">
    <location>
        <begin position="110"/>
        <end position="190"/>
    </location>
</feature>
<dbReference type="Gene3D" id="3.10.20.90">
    <property type="entry name" value="Phosphatidylinositol 3-kinase Catalytic Subunit, Chain A, domain 1"/>
    <property type="match status" value="1"/>
</dbReference>
<dbReference type="PROSITE" id="PS50053">
    <property type="entry name" value="UBIQUITIN_2"/>
    <property type="match status" value="1"/>
</dbReference>
<comment type="caution">
    <text evidence="2">The sequence shown here is derived from an EMBL/GenBank/DDBJ whole genome shotgun (WGS) entry which is preliminary data.</text>
</comment>
<evidence type="ECO:0000313" key="2">
    <source>
        <dbReference type="EMBL" id="TEB30848.1"/>
    </source>
</evidence>
<evidence type="ECO:0000259" key="1">
    <source>
        <dbReference type="PROSITE" id="PS50053"/>
    </source>
</evidence>
<reference evidence="2 3" key="1">
    <citation type="journal article" date="2019" name="Nat. Ecol. Evol.">
        <title>Megaphylogeny resolves global patterns of mushroom evolution.</title>
        <authorList>
            <person name="Varga T."/>
            <person name="Krizsan K."/>
            <person name="Foldi C."/>
            <person name="Dima B."/>
            <person name="Sanchez-Garcia M."/>
            <person name="Sanchez-Ramirez S."/>
            <person name="Szollosi G.J."/>
            <person name="Szarkandi J.G."/>
            <person name="Papp V."/>
            <person name="Albert L."/>
            <person name="Andreopoulos W."/>
            <person name="Angelini C."/>
            <person name="Antonin V."/>
            <person name="Barry K.W."/>
            <person name="Bougher N.L."/>
            <person name="Buchanan P."/>
            <person name="Buyck B."/>
            <person name="Bense V."/>
            <person name="Catcheside P."/>
            <person name="Chovatia M."/>
            <person name="Cooper J."/>
            <person name="Damon W."/>
            <person name="Desjardin D."/>
            <person name="Finy P."/>
            <person name="Geml J."/>
            <person name="Haridas S."/>
            <person name="Hughes K."/>
            <person name="Justo A."/>
            <person name="Karasinski D."/>
            <person name="Kautmanova I."/>
            <person name="Kiss B."/>
            <person name="Kocsube S."/>
            <person name="Kotiranta H."/>
            <person name="LaButti K.M."/>
            <person name="Lechner B.E."/>
            <person name="Liimatainen K."/>
            <person name="Lipzen A."/>
            <person name="Lukacs Z."/>
            <person name="Mihaltcheva S."/>
            <person name="Morgado L.N."/>
            <person name="Niskanen T."/>
            <person name="Noordeloos M.E."/>
            <person name="Ohm R.A."/>
            <person name="Ortiz-Santana B."/>
            <person name="Ovrebo C."/>
            <person name="Racz N."/>
            <person name="Riley R."/>
            <person name="Savchenko A."/>
            <person name="Shiryaev A."/>
            <person name="Soop K."/>
            <person name="Spirin V."/>
            <person name="Szebenyi C."/>
            <person name="Tomsovsky M."/>
            <person name="Tulloss R.E."/>
            <person name="Uehling J."/>
            <person name="Grigoriev I.V."/>
            <person name="Vagvolgyi C."/>
            <person name="Papp T."/>
            <person name="Martin F.M."/>
            <person name="Miettinen O."/>
            <person name="Hibbett D.S."/>
            <person name="Nagy L.G."/>
        </authorList>
    </citation>
    <scope>NUCLEOTIDE SEQUENCE [LARGE SCALE GENOMIC DNA]</scope>
    <source>
        <strain evidence="2 3">FP101781</strain>
    </source>
</reference>
<protein>
    <recommendedName>
        <fullName evidence="1">Ubiquitin-like domain-containing protein</fullName>
    </recommendedName>
</protein>
<dbReference type="Proteomes" id="UP000298030">
    <property type="component" value="Unassembled WGS sequence"/>
</dbReference>
<proteinExistence type="predicted"/>
<dbReference type="InterPro" id="IPR000626">
    <property type="entry name" value="Ubiquitin-like_dom"/>
</dbReference>
<accession>A0A4Y7TA86</accession>
<keyword evidence="3" id="KW-1185">Reference proteome</keyword>
<dbReference type="InterPro" id="IPR029071">
    <property type="entry name" value="Ubiquitin-like_domsf"/>
</dbReference>
<dbReference type="CDD" id="cd17039">
    <property type="entry name" value="Ubl_ubiquitin_like"/>
    <property type="match status" value="1"/>
</dbReference>
<dbReference type="EMBL" id="QPFP01000021">
    <property type="protein sequence ID" value="TEB30848.1"/>
    <property type="molecule type" value="Genomic_DNA"/>
</dbReference>